<reference evidence="2 3" key="1">
    <citation type="submission" date="2024-10" db="EMBL/GenBank/DDBJ databases">
        <title>The Natural Products Discovery Center: Release of the First 8490 Sequenced Strains for Exploring Actinobacteria Biosynthetic Diversity.</title>
        <authorList>
            <person name="Kalkreuter E."/>
            <person name="Kautsar S.A."/>
            <person name="Yang D."/>
            <person name="Bader C.D."/>
            <person name="Teijaro C.N."/>
            <person name="Fluegel L."/>
            <person name="Davis C.M."/>
            <person name="Simpson J.R."/>
            <person name="Lauterbach L."/>
            <person name="Steele A.D."/>
            <person name="Gui C."/>
            <person name="Meng S."/>
            <person name="Li G."/>
            <person name="Viehrig K."/>
            <person name="Ye F."/>
            <person name="Su P."/>
            <person name="Kiefer A.F."/>
            <person name="Nichols A."/>
            <person name="Cepeda A.J."/>
            <person name="Yan W."/>
            <person name="Fan B."/>
            <person name="Jiang Y."/>
            <person name="Adhikari A."/>
            <person name="Zheng C.-J."/>
            <person name="Schuster L."/>
            <person name="Cowan T.M."/>
            <person name="Smanski M.J."/>
            <person name="Chevrette M.G."/>
            <person name="De Carvalho L.P.S."/>
            <person name="Shen B."/>
        </authorList>
    </citation>
    <scope>NUCLEOTIDE SEQUENCE [LARGE SCALE GENOMIC DNA]</scope>
    <source>
        <strain evidence="2 3">NPDC049503</strain>
    </source>
</reference>
<evidence type="ECO:0000313" key="2">
    <source>
        <dbReference type="EMBL" id="MFI7439316.1"/>
    </source>
</evidence>
<dbReference type="Proteomes" id="UP001612928">
    <property type="component" value="Unassembled WGS sequence"/>
</dbReference>
<protein>
    <submittedName>
        <fullName evidence="2">Cupin domain-containing protein</fullName>
    </submittedName>
</protein>
<dbReference type="RefSeq" id="WP_101790491.1">
    <property type="nucleotide sequence ID" value="NZ_JBITMB010000001.1"/>
</dbReference>
<evidence type="ECO:0000259" key="1">
    <source>
        <dbReference type="Pfam" id="PF07883"/>
    </source>
</evidence>
<dbReference type="SUPFAM" id="SSF51182">
    <property type="entry name" value="RmlC-like cupins"/>
    <property type="match status" value="1"/>
</dbReference>
<evidence type="ECO:0000313" key="3">
    <source>
        <dbReference type="Proteomes" id="UP001612928"/>
    </source>
</evidence>
<dbReference type="Pfam" id="PF07883">
    <property type="entry name" value="Cupin_2"/>
    <property type="match status" value="1"/>
</dbReference>
<dbReference type="PANTHER" id="PTHR36440:SF1">
    <property type="entry name" value="PUTATIVE (AFU_ORTHOLOGUE AFUA_8G07350)-RELATED"/>
    <property type="match status" value="1"/>
</dbReference>
<dbReference type="InterPro" id="IPR014710">
    <property type="entry name" value="RmlC-like_jellyroll"/>
</dbReference>
<dbReference type="InterPro" id="IPR011051">
    <property type="entry name" value="RmlC_Cupin_sf"/>
</dbReference>
<sequence length="155" mass="17091">MAEQALARNPGEGRAYWVLGGLYEVKATSEETGGLMTVMEMTIPAGMGPPPHICPGTETIYVLEGRVRFHVEGGKIDGGRGSFFHAPERTWENFEPLTDARLLVIYTPGGMERFFAEIGEPAPVREVPPGDHPLPALRWVTSIGHRYGMEMRLPD</sequence>
<keyword evidence="3" id="KW-1185">Reference proteome</keyword>
<accession>A0ABW7ZZU8</accession>
<dbReference type="InterPro" id="IPR013096">
    <property type="entry name" value="Cupin_2"/>
</dbReference>
<name>A0ABW7ZZU8_9ACTN</name>
<dbReference type="EMBL" id="JBITMB010000001">
    <property type="protein sequence ID" value="MFI7439316.1"/>
    <property type="molecule type" value="Genomic_DNA"/>
</dbReference>
<gene>
    <name evidence="2" type="ORF">ACIBP5_05040</name>
</gene>
<proteinExistence type="predicted"/>
<organism evidence="2 3">
    <name type="scientific">Nonomuraea indica</name>
    <dbReference type="NCBI Taxonomy" id="1581193"/>
    <lineage>
        <taxon>Bacteria</taxon>
        <taxon>Bacillati</taxon>
        <taxon>Actinomycetota</taxon>
        <taxon>Actinomycetes</taxon>
        <taxon>Streptosporangiales</taxon>
        <taxon>Streptosporangiaceae</taxon>
        <taxon>Nonomuraea</taxon>
    </lineage>
</organism>
<dbReference type="Gene3D" id="2.60.120.10">
    <property type="entry name" value="Jelly Rolls"/>
    <property type="match status" value="1"/>
</dbReference>
<comment type="caution">
    <text evidence="2">The sequence shown here is derived from an EMBL/GenBank/DDBJ whole genome shotgun (WGS) entry which is preliminary data.</text>
</comment>
<dbReference type="InterPro" id="IPR053146">
    <property type="entry name" value="QDO-like"/>
</dbReference>
<feature type="domain" description="Cupin type-2" evidence="1">
    <location>
        <begin position="40"/>
        <end position="106"/>
    </location>
</feature>
<dbReference type="PANTHER" id="PTHR36440">
    <property type="entry name" value="PUTATIVE (AFU_ORTHOLOGUE AFUA_8G07350)-RELATED"/>
    <property type="match status" value="1"/>
</dbReference>